<evidence type="ECO:0000256" key="2">
    <source>
        <dbReference type="ARBA" id="ARBA00022801"/>
    </source>
</evidence>
<comment type="similarity">
    <text evidence="1">Belongs to the amidase family.</text>
</comment>
<feature type="active site" description="Charge relay system" evidence="3">
    <location>
        <position position="188"/>
    </location>
</feature>
<dbReference type="GeneID" id="34588759"/>
<protein>
    <submittedName>
        <fullName evidence="5">NAD(P) transhydrogenase, mitochondrial</fullName>
    </submittedName>
</protein>
<dbReference type="PANTHER" id="PTHR46072">
    <property type="entry name" value="AMIDASE-RELATED-RELATED"/>
    <property type="match status" value="1"/>
</dbReference>
<proteinExistence type="inferred from homology"/>
<evidence type="ECO:0000313" key="6">
    <source>
        <dbReference type="Proteomes" id="UP000185904"/>
    </source>
</evidence>
<dbReference type="SUPFAM" id="SSF75304">
    <property type="entry name" value="Amidase signature (AS) enzymes"/>
    <property type="match status" value="1"/>
</dbReference>
<dbReference type="PIRSF" id="PIRSF001221">
    <property type="entry name" value="Amidase_fungi"/>
    <property type="match status" value="1"/>
</dbReference>
<dbReference type="InterPro" id="IPR036928">
    <property type="entry name" value="AS_sf"/>
</dbReference>
<feature type="domain" description="Amidase" evidence="4">
    <location>
        <begin position="56"/>
        <end position="516"/>
    </location>
</feature>
<dbReference type="Gene3D" id="3.90.1300.10">
    <property type="entry name" value="Amidase signature (AS) domain"/>
    <property type="match status" value="1"/>
</dbReference>
<evidence type="ECO:0000256" key="3">
    <source>
        <dbReference type="PIRSR" id="PIRSR001221-1"/>
    </source>
</evidence>
<dbReference type="Proteomes" id="UP000185904">
    <property type="component" value="Unassembled WGS sequence"/>
</dbReference>
<keyword evidence="2" id="KW-0378">Hydrolase</keyword>
<organism evidence="5 6">
    <name type="scientific">Fonsecaea nubica</name>
    <dbReference type="NCBI Taxonomy" id="856822"/>
    <lineage>
        <taxon>Eukaryota</taxon>
        <taxon>Fungi</taxon>
        <taxon>Dikarya</taxon>
        <taxon>Ascomycota</taxon>
        <taxon>Pezizomycotina</taxon>
        <taxon>Eurotiomycetes</taxon>
        <taxon>Chaetothyriomycetidae</taxon>
        <taxon>Chaetothyriales</taxon>
        <taxon>Herpotrichiellaceae</taxon>
        <taxon>Fonsecaea</taxon>
    </lineage>
</organism>
<dbReference type="GO" id="GO:0016787">
    <property type="term" value="F:hydrolase activity"/>
    <property type="evidence" value="ECO:0007669"/>
    <property type="project" value="UniProtKB-KW"/>
</dbReference>
<sequence>METTRWVWETAYKPTANLQRVAYTCGILSDRQLQLTDLTVSELIPRLLSGYTPAVEVTEAFCARAAIAHQLLNCLTDFFLEEAIARAKAIDAEFAQHKAPVGVLHGIPIAIKDTYEVKDKRMTAGIVAWYDRPPQQEDATLVRVMKDAGAIVFARTTMPQTGMAVETVGPLFGRTLSPFNIEFGAGGSSGGDGVLVAMHGAPCAPISTDVGGSIRLPAAFNGLYGMRPTAERCPGMGMASTRMGMISIKSTCGPCAQSMSDLKLATKLVLTHPTVPNEPTCIPGYWHEGAQKSKLKVGIFMTDQVVEPHSPISRALNETARKLRAAGHEVVEFQPPIDSWEAAKTTLGLFFQIGVEEIFDVLSQSGEPPIPQFANVLKTFDVREHSVAEVFQLHREQLAYKSALVKAWDCTARETPLGEPIDCIICPTAPMACLPHDFTPWWGYTMFWNLVDYPALVLPLKDFRIDPTKDTKPEDYCPRETNPFDRPNWEIYDADRWKTQPVTIQIVGRHCKDEDLIAAAEVIDSVVQ</sequence>
<dbReference type="OrthoDB" id="6428749at2759"/>
<evidence type="ECO:0000313" key="5">
    <source>
        <dbReference type="EMBL" id="OAL35291.1"/>
    </source>
</evidence>
<comment type="caution">
    <text evidence="5">The sequence shown here is derived from an EMBL/GenBank/DDBJ whole genome shotgun (WGS) entry which is preliminary data.</text>
</comment>
<dbReference type="AlphaFoldDB" id="A0A178D2B2"/>
<reference evidence="5 6" key="1">
    <citation type="submission" date="2016-03" db="EMBL/GenBank/DDBJ databases">
        <title>The draft genome sequence of Fonsecaea nubica causative agent of cutaneous subcutaneous infection in human host.</title>
        <authorList>
            <person name="Costa F."/>
            <person name="Sybren D.H."/>
            <person name="Raittz R.T."/>
            <person name="Weiss V.A."/>
            <person name="Leao A.C."/>
            <person name="Gomes R."/>
            <person name="De Souza E.M."/>
            <person name="Pedrosa F.O."/>
            <person name="Steffens M.B."/>
            <person name="Bombassaro A."/>
            <person name="Tadra-Sfeir M.Z."/>
            <person name="Moreno L.F."/>
            <person name="Najafzadeh M.J."/>
            <person name="Felipe M.S."/>
            <person name="Teixeira M."/>
            <person name="Sun J."/>
            <person name="Xi L."/>
            <person name="Castro M.A."/>
            <person name="Vicente V.A."/>
        </authorList>
    </citation>
    <scope>NUCLEOTIDE SEQUENCE [LARGE SCALE GENOMIC DNA]</scope>
    <source>
        <strain evidence="5 6">CBS 269.64</strain>
    </source>
</reference>
<dbReference type="InterPro" id="IPR023631">
    <property type="entry name" value="Amidase_dom"/>
</dbReference>
<name>A0A178D2B2_9EURO</name>
<dbReference type="RefSeq" id="XP_022500303.1">
    <property type="nucleotide sequence ID" value="XM_022643636.1"/>
</dbReference>
<feature type="active site" description="Acyl-ester intermediate" evidence="3">
    <location>
        <position position="213"/>
    </location>
</feature>
<dbReference type="Pfam" id="PF01425">
    <property type="entry name" value="Amidase"/>
    <property type="match status" value="1"/>
</dbReference>
<accession>A0A178D2B2</accession>
<evidence type="ECO:0000256" key="1">
    <source>
        <dbReference type="ARBA" id="ARBA00009199"/>
    </source>
</evidence>
<feature type="active site" description="Charge relay system" evidence="3">
    <location>
        <position position="112"/>
    </location>
</feature>
<gene>
    <name evidence="5" type="ORF">AYO20_05342</name>
</gene>
<keyword evidence="6" id="KW-1185">Reference proteome</keyword>
<evidence type="ECO:0000259" key="4">
    <source>
        <dbReference type="Pfam" id="PF01425"/>
    </source>
</evidence>
<dbReference type="EMBL" id="LVCJ01000031">
    <property type="protein sequence ID" value="OAL35291.1"/>
    <property type="molecule type" value="Genomic_DNA"/>
</dbReference>